<dbReference type="EMBL" id="CM031828">
    <property type="protein sequence ID" value="KAG6717422.1"/>
    <property type="molecule type" value="Genomic_DNA"/>
</dbReference>
<evidence type="ECO:0000313" key="3">
    <source>
        <dbReference type="Proteomes" id="UP000811246"/>
    </source>
</evidence>
<accession>A0A922FCE7</accession>
<dbReference type="AlphaFoldDB" id="A0A922FCE7"/>
<sequence>MPSTFTNIKEIALKTIPSASKKPSASSIPSTASRSRSFKPSTWSSIGRRSVAACWSQTRPQKGVRDSEKPSLEPDEQAIQVERDGEGSGRESRGQIRQSPAWKRGEISVEQYEYFVGMMTLGPGNHTI</sequence>
<dbReference type="EMBL" id="CM031828">
    <property type="protein sequence ID" value="KAG6717423.1"/>
    <property type="molecule type" value="Genomic_DNA"/>
</dbReference>
<feature type="compositionally biased region" description="Polar residues" evidence="1">
    <location>
        <begin position="38"/>
        <end position="47"/>
    </location>
</feature>
<proteinExistence type="predicted"/>
<protein>
    <submittedName>
        <fullName evidence="2">Uncharacterized protein</fullName>
    </submittedName>
</protein>
<gene>
    <name evidence="2" type="ORF">I3842_04G098300</name>
</gene>
<feature type="compositionally biased region" description="Basic and acidic residues" evidence="1">
    <location>
        <begin position="81"/>
        <end position="94"/>
    </location>
</feature>
<dbReference type="Proteomes" id="UP000811246">
    <property type="component" value="Chromosome 4"/>
</dbReference>
<feature type="region of interest" description="Disordered" evidence="1">
    <location>
        <begin position="15"/>
        <end position="102"/>
    </location>
</feature>
<evidence type="ECO:0000313" key="2">
    <source>
        <dbReference type="EMBL" id="KAG6717422.1"/>
    </source>
</evidence>
<name>A0A922FCE7_CARIL</name>
<feature type="compositionally biased region" description="Basic and acidic residues" evidence="1">
    <location>
        <begin position="63"/>
        <end position="72"/>
    </location>
</feature>
<organism evidence="2 3">
    <name type="scientific">Carya illinoinensis</name>
    <name type="common">Pecan</name>
    <dbReference type="NCBI Taxonomy" id="32201"/>
    <lineage>
        <taxon>Eukaryota</taxon>
        <taxon>Viridiplantae</taxon>
        <taxon>Streptophyta</taxon>
        <taxon>Embryophyta</taxon>
        <taxon>Tracheophyta</taxon>
        <taxon>Spermatophyta</taxon>
        <taxon>Magnoliopsida</taxon>
        <taxon>eudicotyledons</taxon>
        <taxon>Gunneridae</taxon>
        <taxon>Pentapetalae</taxon>
        <taxon>rosids</taxon>
        <taxon>fabids</taxon>
        <taxon>Fagales</taxon>
        <taxon>Juglandaceae</taxon>
        <taxon>Carya</taxon>
    </lineage>
</organism>
<comment type="caution">
    <text evidence="2">The sequence shown here is derived from an EMBL/GenBank/DDBJ whole genome shotgun (WGS) entry which is preliminary data.</text>
</comment>
<reference evidence="2" key="1">
    <citation type="submission" date="2021-01" db="EMBL/GenBank/DDBJ databases">
        <authorList>
            <person name="Lovell J.T."/>
            <person name="Bentley N."/>
            <person name="Bhattarai G."/>
            <person name="Jenkins J.W."/>
            <person name="Sreedasyam A."/>
            <person name="Alarcon Y."/>
            <person name="Bock C."/>
            <person name="Boston L."/>
            <person name="Carlson J."/>
            <person name="Cervantes K."/>
            <person name="Clermont K."/>
            <person name="Krom N."/>
            <person name="Kubenka K."/>
            <person name="Mamidi S."/>
            <person name="Mattison C."/>
            <person name="Monteros M."/>
            <person name="Pisani C."/>
            <person name="Plott C."/>
            <person name="Rajasekar S."/>
            <person name="Rhein H.S."/>
            <person name="Rohla C."/>
            <person name="Song M."/>
            <person name="Hilaire R.S."/>
            <person name="Shu S."/>
            <person name="Wells L."/>
            <person name="Wang X."/>
            <person name="Webber J."/>
            <person name="Heerema R.J."/>
            <person name="Klein P."/>
            <person name="Conner P."/>
            <person name="Grauke L."/>
            <person name="Grimwood J."/>
            <person name="Schmutz J."/>
            <person name="Randall J.J."/>
        </authorList>
    </citation>
    <scope>NUCLEOTIDE SEQUENCE</scope>
    <source>
        <tissue evidence="2">Leaf</tissue>
    </source>
</reference>
<evidence type="ECO:0000256" key="1">
    <source>
        <dbReference type="SAM" id="MobiDB-lite"/>
    </source>
</evidence>
<feature type="compositionally biased region" description="Low complexity" evidence="1">
    <location>
        <begin position="15"/>
        <end position="35"/>
    </location>
</feature>